<dbReference type="Pfam" id="PF13377">
    <property type="entry name" value="Peripla_BP_3"/>
    <property type="match status" value="1"/>
</dbReference>
<evidence type="ECO:0000256" key="1">
    <source>
        <dbReference type="ARBA" id="ARBA00022491"/>
    </source>
</evidence>
<dbReference type="EMBL" id="CAEZWZ010000074">
    <property type="protein sequence ID" value="CAB4672661.1"/>
    <property type="molecule type" value="Genomic_DNA"/>
</dbReference>
<protein>
    <submittedName>
        <fullName evidence="8">Unannotated protein</fullName>
    </submittedName>
</protein>
<evidence type="ECO:0000313" key="7">
    <source>
        <dbReference type="EMBL" id="CAB4672661.1"/>
    </source>
</evidence>
<dbReference type="InterPro" id="IPR028082">
    <property type="entry name" value="Peripla_BP_I"/>
</dbReference>
<dbReference type="Pfam" id="PF00356">
    <property type="entry name" value="LacI"/>
    <property type="match status" value="1"/>
</dbReference>
<dbReference type="InterPro" id="IPR046335">
    <property type="entry name" value="LacI/GalR-like_sensor"/>
</dbReference>
<keyword evidence="1" id="KW-0678">Repressor</keyword>
<dbReference type="PROSITE" id="PS00356">
    <property type="entry name" value="HTH_LACI_1"/>
    <property type="match status" value="1"/>
</dbReference>
<dbReference type="CDD" id="cd06288">
    <property type="entry name" value="PBP1_sucrose_transcription_regulator"/>
    <property type="match status" value="1"/>
</dbReference>
<proteinExistence type="predicted"/>
<dbReference type="PANTHER" id="PTHR30146:SF148">
    <property type="entry name" value="HTH-TYPE TRANSCRIPTIONAL REPRESSOR PURR-RELATED"/>
    <property type="match status" value="1"/>
</dbReference>
<dbReference type="GO" id="GO:0003700">
    <property type="term" value="F:DNA-binding transcription factor activity"/>
    <property type="evidence" value="ECO:0007669"/>
    <property type="project" value="TreeGrafter"/>
</dbReference>
<dbReference type="PRINTS" id="PR00036">
    <property type="entry name" value="HTHLACI"/>
</dbReference>
<evidence type="ECO:0000259" key="5">
    <source>
        <dbReference type="PROSITE" id="PS50932"/>
    </source>
</evidence>
<dbReference type="PANTHER" id="PTHR30146">
    <property type="entry name" value="LACI-RELATED TRANSCRIPTIONAL REPRESSOR"/>
    <property type="match status" value="1"/>
</dbReference>
<evidence type="ECO:0000313" key="9">
    <source>
        <dbReference type="EMBL" id="CAB5006168.1"/>
    </source>
</evidence>
<dbReference type="EMBL" id="CAEZSM010000073">
    <property type="protein sequence ID" value="CAB4544329.1"/>
    <property type="molecule type" value="Genomic_DNA"/>
</dbReference>
<dbReference type="SUPFAM" id="SSF47413">
    <property type="entry name" value="lambda repressor-like DNA-binding domains"/>
    <property type="match status" value="1"/>
</dbReference>
<dbReference type="SMART" id="SM00354">
    <property type="entry name" value="HTH_LACI"/>
    <property type="match status" value="1"/>
</dbReference>
<evidence type="ECO:0000313" key="6">
    <source>
        <dbReference type="EMBL" id="CAB4544329.1"/>
    </source>
</evidence>
<dbReference type="InterPro" id="IPR000843">
    <property type="entry name" value="HTH_LacI"/>
</dbReference>
<evidence type="ECO:0000256" key="3">
    <source>
        <dbReference type="ARBA" id="ARBA00023125"/>
    </source>
</evidence>
<dbReference type="EMBL" id="CAFABD010000058">
    <property type="protein sequence ID" value="CAB4823634.1"/>
    <property type="molecule type" value="Genomic_DNA"/>
</dbReference>
<reference evidence="8" key="1">
    <citation type="submission" date="2020-05" db="EMBL/GenBank/DDBJ databases">
        <authorList>
            <person name="Chiriac C."/>
            <person name="Salcher M."/>
            <person name="Ghai R."/>
            <person name="Kavagutti S V."/>
        </authorList>
    </citation>
    <scope>NUCLEOTIDE SEQUENCE</scope>
</reference>
<gene>
    <name evidence="6" type="ORF">UFOPK1438_00660</name>
    <name evidence="7" type="ORF">UFOPK2329_00573</name>
    <name evidence="8" type="ORF">UFOPK3166_00505</name>
    <name evidence="9" type="ORF">UFOPK4087_00203</name>
</gene>
<evidence type="ECO:0000256" key="2">
    <source>
        <dbReference type="ARBA" id="ARBA00023015"/>
    </source>
</evidence>
<dbReference type="Gene3D" id="1.10.260.40">
    <property type="entry name" value="lambda repressor-like DNA-binding domains"/>
    <property type="match status" value="1"/>
</dbReference>
<dbReference type="PROSITE" id="PS50932">
    <property type="entry name" value="HTH_LACI_2"/>
    <property type="match status" value="1"/>
</dbReference>
<dbReference type="Gene3D" id="3.40.50.2300">
    <property type="match status" value="2"/>
</dbReference>
<dbReference type="InterPro" id="IPR010982">
    <property type="entry name" value="Lambda_DNA-bd_dom_sf"/>
</dbReference>
<sequence length="367" mass="39881">MNLCFYTYNFNDFFENLRNSFELSRYPERVKSEKAPNRTLKDVALEAGVSIATVSKALNNRGEVHPETRARILEIAEKVGLHHTSLSRKFLTGRTGTVGLLTDDLVGRMALPILAGAEDAFGYEKTSVFLCDSRGDAIRESFHIKSLLARRIDGLIVVTSSGHIRSSLGRKFPVPVVYAYGPSDDAHDISVVPDNAGSAGLAAEHLISLGRKKIAHIAGDKSYAATEQRVIGFQKALAKKGLHMVGGTPMYGDWTEAWGRTAASALISSGQEFDAIFCGNDQTARGAIEILREHGLRVPRDVAVIGFDNWEIIATGSRPQITTIDMDLLKLGKIAATKLFDAIDGIKAHGIEKIGGNLMLRDSTNIS</sequence>
<keyword evidence="2" id="KW-0805">Transcription regulation</keyword>
<organism evidence="8">
    <name type="scientific">freshwater metagenome</name>
    <dbReference type="NCBI Taxonomy" id="449393"/>
    <lineage>
        <taxon>unclassified sequences</taxon>
        <taxon>metagenomes</taxon>
        <taxon>ecological metagenomes</taxon>
    </lineage>
</organism>
<feature type="domain" description="HTH lacI-type" evidence="5">
    <location>
        <begin position="38"/>
        <end position="92"/>
    </location>
</feature>
<evidence type="ECO:0000313" key="8">
    <source>
        <dbReference type="EMBL" id="CAB4823634.1"/>
    </source>
</evidence>
<name>A0A6J6ZRH1_9ZZZZ</name>
<dbReference type="EMBL" id="CAFBPH010000022">
    <property type="protein sequence ID" value="CAB5006168.1"/>
    <property type="molecule type" value="Genomic_DNA"/>
</dbReference>
<dbReference type="GO" id="GO:0000976">
    <property type="term" value="F:transcription cis-regulatory region binding"/>
    <property type="evidence" value="ECO:0007669"/>
    <property type="project" value="TreeGrafter"/>
</dbReference>
<keyword evidence="4" id="KW-0804">Transcription</keyword>
<dbReference type="SUPFAM" id="SSF53822">
    <property type="entry name" value="Periplasmic binding protein-like I"/>
    <property type="match status" value="1"/>
</dbReference>
<dbReference type="AlphaFoldDB" id="A0A6J6ZRH1"/>
<accession>A0A6J6ZRH1</accession>
<keyword evidence="3" id="KW-0238">DNA-binding</keyword>
<dbReference type="CDD" id="cd01392">
    <property type="entry name" value="HTH_LacI"/>
    <property type="match status" value="1"/>
</dbReference>
<evidence type="ECO:0000256" key="4">
    <source>
        <dbReference type="ARBA" id="ARBA00023163"/>
    </source>
</evidence>